<dbReference type="AlphaFoldDB" id="A0A1I0I318"/>
<proteinExistence type="predicted"/>
<evidence type="ECO:0000256" key="1">
    <source>
        <dbReference type="SAM" id="Phobius"/>
    </source>
</evidence>
<feature type="transmembrane region" description="Helical" evidence="1">
    <location>
        <begin position="21"/>
        <end position="39"/>
    </location>
</feature>
<reference evidence="2 3" key="1">
    <citation type="submission" date="2016-10" db="EMBL/GenBank/DDBJ databases">
        <authorList>
            <person name="de Groot N.N."/>
        </authorList>
    </citation>
    <scope>NUCLEOTIDE SEQUENCE [LARGE SCALE GENOMIC DNA]</scope>
    <source>
        <strain evidence="2 3">DSM 17862</strain>
    </source>
</reference>
<evidence type="ECO:0000313" key="3">
    <source>
        <dbReference type="Proteomes" id="UP000199180"/>
    </source>
</evidence>
<keyword evidence="1" id="KW-0812">Transmembrane</keyword>
<keyword evidence="1" id="KW-1133">Transmembrane helix</keyword>
<gene>
    <name evidence="2" type="ORF">SAMN04489858_11421</name>
</gene>
<evidence type="ECO:0000313" key="2">
    <source>
        <dbReference type="EMBL" id="SET91003.1"/>
    </source>
</evidence>
<organism evidence="2 3">
    <name type="scientific">Paracoccus homiensis</name>
    <dbReference type="NCBI Taxonomy" id="364199"/>
    <lineage>
        <taxon>Bacteria</taxon>
        <taxon>Pseudomonadati</taxon>
        <taxon>Pseudomonadota</taxon>
        <taxon>Alphaproteobacteria</taxon>
        <taxon>Rhodobacterales</taxon>
        <taxon>Paracoccaceae</taxon>
        <taxon>Paracoccus</taxon>
    </lineage>
</organism>
<name>A0A1I0I318_9RHOB</name>
<keyword evidence="1" id="KW-0472">Membrane</keyword>
<dbReference type="Proteomes" id="UP000199180">
    <property type="component" value="Unassembled WGS sequence"/>
</dbReference>
<keyword evidence="3" id="KW-1185">Reference proteome</keyword>
<dbReference type="STRING" id="364199.SAMN04489858_11421"/>
<dbReference type="EMBL" id="FOHO01000014">
    <property type="protein sequence ID" value="SET91003.1"/>
    <property type="molecule type" value="Genomic_DNA"/>
</dbReference>
<sequence>MNNLIWLLRATKWARHPPSPKMVKLVFAIILLGLAIVLIEKAGLWPEWATMDHGRGVRVPH</sequence>
<dbReference type="RefSeq" id="WP_090736894.1">
    <property type="nucleotide sequence ID" value="NZ_CP177219.1"/>
</dbReference>
<accession>A0A1I0I318</accession>
<protein>
    <submittedName>
        <fullName evidence="2">Uncharacterized protein</fullName>
    </submittedName>
</protein>